<gene>
    <name evidence="1" type="ORF">XA68_12068</name>
</gene>
<protein>
    <submittedName>
        <fullName evidence="1">Uncharacterized protein</fullName>
    </submittedName>
</protein>
<dbReference type="AlphaFoldDB" id="A0A2A9PFE2"/>
<dbReference type="Proteomes" id="UP000037136">
    <property type="component" value="Unassembled WGS sequence"/>
</dbReference>
<keyword evidence="2" id="KW-1185">Reference proteome</keyword>
<dbReference type="EMBL" id="LAZP02000184">
    <property type="protein sequence ID" value="PFH59632.1"/>
    <property type="molecule type" value="Genomic_DNA"/>
</dbReference>
<comment type="caution">
    <text evidence="1">The sequence shown here is derived from an EMBL/GenBank/DDBJ whole genome shotgun (WGS) entry which is preliminary data.</text>
</comment>
<evidence type="ECO:0000313" key="1">
    <source>
        <dbReference type="EMBL" id="PFH59632.1"/>
    </source>
</evidence>
<organism evidence="1 2">
    <name type="scientific">Ophiocordyceps unilateralis</name>
    <name type="common">Zombie-ant fungus</name>
    <name type="synonym">Torrubia unilateralis</name>
    <dbReference type="NCBI Taxonomy" id="268505"/>
    <lineage>
        <taxon>Eukaryota</taxon>
        <taxon>Fungi</taxon>
        <taxon>Dikarya</taxon>
        <taxon>Ascomycota</taxon>
        <taxon>Pezizomycotina</taxon>
        <taxon>Sordariomycetes</taxon>
        <taxon>Hypocreomycetidae</taxon>
        <taxon>Hypocreales</taxon>
        <taxon>Ophiocordycipitaceae</taxon>
        <taxon>Ophiocordyceps</taxon>
    </lineage>
</organism>
<name>A0A2A9PFE2_OPHUN</name>
<accession>A0A2A9PFE2</accession>
<reference evidence="1 2" key="2">
    <citation type="journal article" date="2017" name="Sci. Rep.">
        <title>Ant-infecting Ophiocordyceps genomes reveal a high diversity of potential behavioral manipulation genes and a possible major role for enterotoxins.</title>
        <authorList>
            <person name="de Bekker C."/>
            <person name="Ohm R.A."/>
            <person name="Evans H.C."/>
            <person name="Brachmann A."/>
            <person name="Hughes D.P."/>
        </authorList>
    </citation>
    <scope>NUCLEOTIDE SEQUENCE [LARGE SCALE GENOMIC DNA]</scope>
    <source>
        <strain evidence="1 2">SC16a</strain>
    </source>
</reference>
<proteinExistence type="predicted"/>
<reference evidence="1 2" key="1">
    <citation type="journal article" date="2015" name="BMC Genomics">
        <title>Gene expression during zombie ant biting behavior reflects the complexity underlying fungal parasitic behavioral manipulation.</title>
        <authorList>
            <person name="de Bekker C."/>
            <person name="Ohm R.A."/>
            <person name="Loreto R.G."/>
            <person name="Sebastian A."/>
            <person name="Albert I."/>
            <person name="Merrow M."/>
            <person name="Brachmann A."/>
            <person name="Hughes D.P."/>
        </authorList>
    </citation>
    <scope>NUCLEOTIDE SEQUENCE [LARGE SCALE GENOMIC DNA]</scope>
    <source>
        <strain evidence="1 2">SC16a</strain>
    </source>
</reference>
<sequence>MVGGVAADSETWPASARSVPSLLAVIGSSSHQFHPAPHSADHGPRLDRLVSPAGDPVLDLGQGVEPGDAHLGLDLEIDQLLRQRGDDVGQGEAPRRLERVDRCEAARNVCRLEQRRHDVLDGVWRRCRDAVVYRLRRNPFSLYLALGYLGRILGPQRGA</sequence>
<evidence type="ECO:0000313" key="2">
    <source>
        <dbReference type="Proteomes" id="UP000037136"/>
    </source>
</evidence>